<name>A0ABT3Z9B8_9HYPH</name>
<feature type="chain" id="PRO_5047294475" description="Antifreeze protein" evidence="1">
    <location>
        <begin position="26"/>
        <end position="126"/>
    </location>
</feature>
<accession>A0ABT3Z9B8</accession>
<gene>
    <name evidence="2" type="ORF">OEG84_09480</name>
</gene>
<evidence type="ECO:0000313" key="2">
    <source>
        <dbReference type="EMBL" id="MCY0147934.1"/>
    </source>
</evidence>
<protein>
    <recommendedName>
        <fullName evidence="4">Antifreeze protein</fullName>
    </recommendedName>
</protein>
<comment type="caution">
    <text evidence="2">The sequence shown here is derived from an EMBL/GenBank/DDBJ whole genome shotgun (WGS) entry which is preliminary data.</text>
</comment>
<evidence type="ECO:0000313" key="3">
    <source>
        <dbReference type="Proteomes" id="UP001073227"/>
    </source>
</evidence>
<dbReference type="Proteomes" id="UP001073227">
    <property type="component" value="Unassembled WGS sequence"/>
</dbReference>
<evidence type="ECO:0008006" key="4">
    <source>
        <dbReference type="Google" id="ProtNLM"/>
    </source>
</evidence>
<feature type="signal peptide" evidence="1">
    <location>
        <begin position="1"/>
        <end position="25"/>
    </location>
</feature>
<sequence length="126" mass="14030">MKTFLRNTLAALVVASAGVAASAPAATAGDVGFSFSIGSANSAIMVRSDGRRGDRGWDRFERPRHQARSECKPRKALRKARNMGLNRTHIVRDNHRRVVVEGARHGRWMRVAFANQRHCPVISVRR</sequence>
<dbReference type="RefSeq" id="WP_267653527.1">
    <property type="nucleotide sequence ID" value="NZ_JAOVZR010000001.1"/>
</dbReference>
<dbReference type="EMBL" id="JAOVZR010000001">
    <property type="protein sequence ID" value="MCY0147934.1"/>
    <property type="molecule type" value="Genomic_DNA"/>
</dbReference>
<keyword evidence="1" id="KW-0732">Signal</keyword>
<keyword evidence="3" id="KW-1185">Reference proteome</keyword>
<reference evidence="2" key="1">
    <citation type="submission" date="2022-10" db="EMBL/GenBank/DDBJ databases">
        <title>Hoeflea sp. G2-23, isolated from marine algae.</title>
        <authorList>
            <person name="Kristyanto S."/>
            <person name="Kim J.M."/>
            <person name="Jeon C.O."/>
        </authorList>
    </citation>
    <scope>NUCLEOTIDE SEQUENCE</scope>
    <source>
        <strain evidence="2">G2-23</strain>
    </source>
</reference>
<proteinExistence type="predicted"/>
<organism evidence="2 3">
    <name type="scientific">Hoeflea algicola</name>
    <dbReference type="NCBI Taxonomy" id="2983763"/>
    <lineage>
        <taxon>Bacteria</taxon>
        <taxon>Pseudomonadati</taxon>
        <taxon>Pseudomonadota</taxon>
        <taxon>Alphaproteobacteria</taxon>
        <taxon>Hyphomicrobiales</taxon>
        <taxon>Rhizobiaceae</taxon>
        <taxon>Hoeflea</taxon>
    </lineage>
</organism>
<evidence type="ECO:0000256" key="1">
    <source>
        <dbReference type="SAM" id="SignalP"/>
    </source>
</evidence>